<dbReference type="RefSeq" id="WP_115483184.1">
    <property type="nucleotide sequence ID" value="NZ_QRCT01000050.1"/>
</dbReference>
<evidence type="ECO:0000313" key="1">
    <source>
        <dbReference type="EMBL" id="RDU22021.1"/>
    </source>
</evidence>
<keyword evidence="2" id="KW-1185">Reference proteome</keyword>
<dbReference type="AlphaFoldDB" id="A0A371AR06"/>
<gene>
    <name evidence="1" type="ORF">DWV06_15930</name>
</gene>
<dbReference type="OrthoDB" id="5124454at2"/>
<proteinExistence type="predicted"/>
<accession>A0A371AR06</accession>
<dbReference type="Pfam" id="PF13780">
    <property type="entry name" value="DUF4176"/>
    <property type="match status" value="1"/>
</dbReference>
<protein>
    <submittedName>
        <fullName evidence="1">DUF4176 domain-containing protein</fullName>
    </submittedName>
</protein>
<evidence type="ECO:0000313" key="2">
    <source>
        <dbReference type="Proteomes" id="UP000255036"/>
    </source>
</evidence>
<sequence>MKKYLPIGSVVLLKGGTKKIMIYGRKQLSVDTGKAYDYVACFYPEGNVSEQYTFMFNQDDIETVVFTGYEDQDEKTFVKNVLEGE</sequence>
<dbReference type="Proteomes" id="UP000255036">
    <property type="component" value="Unassembled WGS sequence"/>
</dbReference>
<comment type="caution">
    <text evidence="1">The sequence shown here is derived from an EMBL/GenBank/DDBJ whole genome shotgun (WGS) entry which is preliminary data.</text>
</comment>
<organism evidence="1 2">
    <name type="scientific">Anaerosacchariphilus polymeriproducens</name>
    <dbReference type="NCBI Taxonomy" id="1812858"/>
    <lineage>
        <taxon>Bacteria</taxon>
        <taxon>Bacillati</taxon>
        <taxon>Bacillota</taxon>
        <taxon>Clostridia</taxon>
        <taxon>Lachnospirales</taxon>
        <taxon>Lachnospiraceae</taxon>
        <taxon>Anaerosacchariphilus</taxon>
    </lineage>
</organism>
<reference evidence="1 2" key="1">
    <citation type="submission" date="2018-07" db="EMBL/GenBank/DDBJ databases">
        <title>Anaerosacharophilus polymeroproducens gen. nov. sp. nov., an anaerobic bacterium isolated from salt field.</title>
        <authorList>
            <person name="Kim W."/>
            <person name="Yang S.-H."/>
            <person name="Oh J."/>
            <person name="Lee J.-H."/>
            <person name="Kwon K.K."/>
        </authorList>
    </citation>
    <scope>NUCLEOTIDE SEQUENCE [LARGE SCALE GENOMIC DNA]</scope>
    <source>
        <strain evidence="1 2">MCWD5</strain>
    </source>
</reference>
<dbReference type="EMBL" id="QRCT01000050">
    <property type="protein sequence ID" value="RDU22021.1"/>
    <property type="molecule type" value="Genomic_DNA"/>
</dbReference>
<name>A0A371AR06_9FIRM</name>
<dbReference type="InterPro" id="IPR025233">
    <property type="entry name" value="DUF4176"/>
</dbReference>